<evidence type="ECO:0008006" key="4">
    <source>
        <dbReference type="Google" id="ProtNLM"/>
    </source>
</evidence>
<evidence type="ECO:0000313" key="3">
    <source>
        <dbReference type="Proteomes" id="UP000076407"/>
    </source>
</evidence>
<accession>A0A182XNE4</accession>
<evidence type="ECO:0000313" key="2">
    <source>
        <dbReference type="EnsemblMetazoa" id="AQUA011394-PA"/>
    </source>
</evidence>
<feature type="transmembrane region" description="Helical" evidence="1">
    <location>
        <begin position="273"/>
        <end position="293"/>
    </location>
</feature>
<keyword evidence="1" id="KW-0812">Transmembrane</keyword>
<dbReference type="VEuPathDB" id="VectorBase:AQUA011394"/>
<protein>
    <recommendedName>
        <fullName evidence="4">Transmembrane protein 135 N-terminal domain-containing protein</fullName>
    </recommendedName>
</protein>
<keyword evidence="3" id="KW-1185">Reference proteome</keyword>
<dbReference type="InterPro" id="IPR026749">
    <property type="entry name" value="Tmem135"/>
</dbReference>
<dbReference type="Proteomes" id="UP000076407">
    <property type="component" value="Unassembled WGS sequence"/>
</dbReference>
<feature type="transmembrane region" description="Helical" evidence="1">
    <location>
        <begin position="354"/>
        <end position="375"/>
    </location>
</feature>
<dbReference type="PANTHER" id="PTHR12459:SF15">
    <property type="entry name" value="TRANSMEMBRANE PROTEIN 135"/>
    <property type="match status" value="1"/>
</dbReference>
<feature type="transmembrane region" description="Helical" evidence="1">
    <location>
        <begin position="161"/>
        <end position="178"/>
    </location>
</feature>
<feature type="transmembrane region" description="Helical" evidence="1">
    <location>
        <begin position="76"/>
        <end position="96"/>
    </location>
</feature>
<dbReference type="EnsemblMetazoa" id="AQUA011394-RA">
    <property type="protein sequence ID" value="AQUA011394-PA"/>
    <property type="gene ID" value="AQUA011394"/>
</dbReference>
<dbReference type="STRING" id="34691.A0A182XNE4"/>
<feature type="transmembrane region" description="Helical" evidence="1">
    <location>
        <begin position="108"/>
        <end position="128"/>
    </location>
</feature>
<dbReference type="AlphaFoldDB" id="A0A182XNE4"/>
<proteinExistence type="predicted"/>
<keyword evidence="1" id="KW-1133">Transmembrane helix</keyword>
<keyword evidence="1" id="KW-0472">Membrane</keyword>
<name>A0A182XNE4_ANOQN</name>
<dbReference type="PANTHER" id="PTHR12459">
    <property type="entry name" value="TRANSMEMBRANE PROTEIN 135-RELATED"/>
    <property type="match status" value="1"/>
</dbReference>
<organism evidence="2 3">
    <name type="scientific">Anopheles quadriannulatus</name>
    <name type="common">Mosquito</name>
    <dbReference type="NCBI Taxonomy" id="34691"/>
    <lineage>
        <taxon>Eukaryota</taxon>
        <taxon>Metazoa</taxon>
        <taxon>Ecdysozoa</taxon>
        <taxon>Arthropoda</taxon>
        <taxon>Hexapoda</taxon>
        <taxon>Insecta</taxon>
        <taxon>Pterygota</taxon>
        <taxon>Neoptera</taxon>
        <taxon>Endopterygota</taxon>
        <taxon>Diptera</taxon>
        <taxon>Nematocera</taxon>
        <taxon>Culicoidea</taxon>
        <taxon>Culicidae</taxon>
        <taxon>Anophelinae</taxon>
        <taxon>Anopheles</taxon>
    </lineage>
</organism>
<feature type="transmembrane region" description="Helical" evidence="1">
    <location>
        <begin position="43"/>
        <end position="60"/>
    </location>
</feature>
<evidence type="ECO:0000256" key="1">
    <source>
        <dbReference type="SAM" id="Phobius"/>
    </source>
</evidence>
<sequence length="1216" mass="138082">MSALSKYFDQALAGATCREILHPGVDCGQFAWRNLLGTVRSNVHFFLPISVLRLLLLIYHRRAASLASVEQTTREFAAMMLNALCVANCWTGAFCLMMRTTGRIHDNFSVSLAPLLGSCAMFLMPAYVQTTHAKAIFVANLECWIKSRESKVIEWMRESRVVGTVCFMLLSAGIARYARKTRHRTEFWFIQPIRRNRSDATAEQKLNGDEHPCRRVCFHQEPTCARYVLSGMRTYFTFGAILELARRLIVTVGQWQQTPAERIRSLLRLRYRLILFLTLYNGTFRLVSCLLARHRQQVKEYDSTVAGFASGCWYGVYPSYNIFNLAVCALTQTHWNFLAEKYAKVALVQRLDRVSFSSLVWIASMCYVTYSRAYYPWAMSKFAHKFIDICSNYATMSELSKCFYRVTAGRSCRDLCHPEYATCWQSFVGITKTLLPGSYKLYLTLLVIPPLVKGGGYTAEYWFNHILGYASISFKTYIQAISGLTLQCLLYKLFGRLHYYCLMGVPGLVSAALVPKLPHVHLRLQGITYFNMMLEVMIKKSRLRCLQLLRQSKLWATVCFMLFSAKIMDVLRAKTVNQFWIMYPATAPEDGKPTPAPCLHGASCQAYVLDGVWKYALVGFTIEAARAFVSKASLIYGEPARFARELRQAIGPALPLFLAAYVGSFRSISCWLAHSTGRERPGHAWLAGLLSGAAYLLYPKYQIFTLGFTKFLEMSWEHHLNTVAVKPRWMELLERLPVLRLVHMCSIGYMYHALVFHSHLSPPFNSKCVNYCSDFRVERIKRRLVSWMLEHSHPKRTVGRSVNGMVSSSKLVFDRVAAGRTCRDLWHPQFASCRRYNVHFWRTIMPGSFKLYVPLLVLPPLVKLNDVTARYLLEHTLQYVYISLCTYVQAALSLSAQCALHNLLGRLNYWCVMFWPCLLGVAIGPPLPKPLLRLQAITFFNMSLEAAVRKSTAPAIQYARRSRPLGTLTFMAFSALILACLRSGRVKQFWLVNPNPEAPPNSTHAGSAGCSHAGRCGQHLTDGVLKYGMVGLILEAGRAVLRKWSLLASRPVALFGAEFRAACNLKLGLFLACYVGIFRSVCCLCARRYGRERVAHAAMAGFLAGIPYWLYPTYQIYTLGLTKAIEMGWEYCGTKAADGDDNDDDDGCFTARLLRRAHRLPMLRLVQMFSFGYLGHVYAFYPRVSPVFHQKAMDVCSTDLTLNMKRRIAAWFAEVL</sequence>
<reference evidence="2" key="1">
    <citation type="submission" date="2020-05" db="UniProtKB">
        <authorList>
            <consortium name="EnsemblMetazoa"/>
        </authorList>
    </citation>
    <scope>IDENTIFICATION</scope>
    <source>
        <strain evidence="2">SANGQUA</strain>
    </source>
</reference>